<dbReference type="Pfam" id="PF08852">
    <property type="entry name" value="DUF1822"/>
    <property type="match status" value="1"/>
</dbReference>
<evidence type="ECO:0000313" key="2">
    <source>
        <dbReference type="Proteomes" id="UP000217895"/>
    </source>
</evidence>
<dbReference type="InterPro" id="IPR014951">
    <property type="entry name" value="DUF1822"/>
</dbReference>
<dbReference type="AlphaFoldDB" id="A0A1Z4JT45"/>
<dbReference type="EMBL" id="AP018205">
    <property type="protein sequence ID" value="BAY59877.1"/>
    <property type="molecule type" value="Genomic_DNA"/>
</dbReference>
<keyword evidence="2" id="KW-1185">Reference proteome</keyword>
<dbReference type="Proteomes" id="UP000217895">
    <property type="component" value="Plasmid Plasmid2 dna"/>
</dbReference>
<protein>
    <submittedName>
        <fullName evidence="1">Uncharacterized protein</fullName>
    </submittedName>
</protein>
<gene>
    <name evidence="1" type="ORF">NIES2135_67540</name>
</gene>
<accession>A0A1Z4JT45</accession>
<keyword evidence="1" id="KW-0614">Plasmid</keyword>
<evidence type="ECO:0000313" key="1">
    <source>
        <dbReference type="EMBL" id="BAY59877.1"/>
    </source>
</evidence>
<name>A0A1Z4JT45_LEPBY</name>
<organism evidence="1 2">
    <name type="scientific">Leptolyngbya boryana NIES-2135</name>
    <dbReference type="NCBI Taxonomy" id="1973484"/>
    <lineage>
        <taxon>Bacteria</taxon>
        <taxon>Bacillati</taxon>
        <taxon>Cyanobacteriota</taxon>
        <taxon>Cyanophyceae</taxon>
        <taxon>Leptolyngbyales</taxon>
        <taxon>Leptolyngbyaceae</taxon>
        <taxon>Leptolyngbya group</taxon>
        <taxon>Leptolyngbya</taxon>
    </lineage>
</organism>
<proteinExistence type="predicted"/>
<geneLocation type="plasmid" evidence="1">
    <name>plasmid2</name>
</geneLocation>
<reference evidence="1 2" key="1">
    <citation type="submission" date="2017-06" db="EMBL/GenBank/DDBJ databases">
        <title>Genome sequencing of cyanobaciteial culture collection at National Institute for Environmental Studies (NIES).</title>
        <authorList>
            <person name="Hirose Y."/>
            <person name="Shimura Y."/>
            <person name="Fujisawa T."/>
            <person name="Nakamura Y."/>
            <person name="Kawachi M."/>
        </authorList>
    </citation>
    <scope>NUCLEOTIDE SEQUENCE [LARGE SCALE GENOMIC DNA]</scope>
    <source>
        <strain evidence="1 2">NIES-2135</strain>
        <plasmid evidence="2">Plasmid Plasmid2 dna</plasmid>
    </source>
</reference>
<sequence>MLPNFSIQQPSFAISSHLQEQAWMSNRTHSSQWAQWNSYINQISLQTVLPWLRSEINSQAALLFEDWARINGSSVQLGQKSLVLIPDLSIDRSEIRVPQFWVDDTDHAGDYYFAMQVEPDDSWLQLWGYTTHRQLKAIGEYDSRDRCYSLAMENLILDINVFSVVQLLYPDEPTRFEAQSV</sequence>